<gene>
    <name evidence="2" type="ORF">M011DRAFT_474696</name>
</gene>
<accession>A0A6A6VLY4</accession>
<feature type="region of interest" description="Disordered" evidence="1">
    <location>
        <begin position="1"/>
        <end position="74"/>
    </location>
</feature>
<keyword evidence="3" id="KW-1185">Reference proteome</keyword>
<evidence type="ECO:0000313" key="3">
    <source>
        <dbReference type="Proteomes" id="UP000799440"/>
    </source>
</evidence>
<dbReference type="EMBL" id="MU006564">
    <property type="protein sequence ID" value="KAF2750231.1"/>
    <property type="molecule type" value="Genomic_DNA"/>
</dbReference>
<protein>
    <submittedName>
        <fullName evidence="2">Uncharacterized protein</fullName>
    </submittedName>
</protein>
<sequence>MDQPRKPFREIAPHPPPTPTNEAPPASQSSTVGLMLPPPVPVRASSSQMREIAPRPDPSHWAPPTARGSSVGLMFPPPVEGPVLVSPLPDLTPTPLTQAALTAKDSTAGLMLPPPVPGRNSPDSSPLSSPPTSPIPPDEKPEPSQIQSVQLLEEHLTITYVHDWIKRIFPRSFSCLPLAKDIEWVKIRREGYLPKMLRIGYIKRYPSSYNKLYMLQTTGNRFHVYEEDEWLDVVTIDPEDVFPAASFRELFKVKDFIARMKLVYALAAYYFLRGEVSKSFVARAGEKLSPSLGALAEAVVMDAGEVGKKEVEMLEQAELARGSTAVGMIYIGLSDDMNSMESLDEIWRQLGKDERRIE</sequence>
<evidence type="ECO:0000256" key="1">
    <source>
        <dbReference type="SAM" id="MobiDB-lite"/>
    </source>
</evidence>
<name>A0A6A6VLY4_9PLEO</name>
<dbReference type="Proteomes" id="UP000799440">
    <property type="component" value="Unassembled WGS sequence"/>
</dbReference>
<dbReference type="AlphaFoldDB" id="A0A6A6VLY4"/>
<organism evidence="2 3">
    <name type="scientific">Sporormia fimetaria CBS 119925</name>
    <dbReference type="NCBI Taxonomy" id="1340428"/>
    <lineage>
        <taxon>Eukaryota</taxon>
        <taxon>Fungi</taxon>
        <taxon>Dikarya</taxon>
        <taxon>Ascomycota</taxon>
        <taxon>Pezizomycotina</taxon>
        <taxon>Dothideomycetes</taxon>
        <taxon>Pleosporomycetidae</taxon>
        <taxon>Pleosporales</taxon>
        <taxon>Sporormiaceae</taxon>
        <taxon>Sporormia</taxon>
    </lineage>
</organism>
<feature type="region of interest" description="Disordered" evidence="1">
    <location>
        <begin position="106"/>
        <end position="144"/>
    </location>
</feature>
<proteinExistence type="predicted"/>
<evidence type="ECO:0000313" key="2">
    <source>
        <dbReference type="EMBL" id="KAF2750231.1"/>
    </source>
</evidence>
<feature type="compositionally biased region" description="Basic and acidic residues" evidence="1">
    <location>
        <begin position="1"/>
        <end position="12"/>
    </location>
</feature>
<reference evidence="2" key="1">
    <citation type="journal article" date="2020" name="Stud. Mycol.">
        <title>101 Dothideomycetes genomes: a test case for predicting lifestyles and emergence of pathogens.</title>
        <authorList>
            <person name="Haridas S."/>
            <person name="Albert R."/>
            <person name="Binder M."/>
            <person name="Bloem J."/>
            <person name="Labutti K."/>
            <person name="Salamov A."/>
            <person name="Andreopoulos B."/>
            <person name="Baker S."/>
            <person name="Barry K."/>
            <person name="Bills G."/>
            <person name="Bluhm B."/>
            <person name="Cannon C."/>
            <person name="Castanera R."/>
            <person name="Culley D."/>
            <person name="Daum C."/>
            <person name="Ezra D."/>
            <person name="Gonzalez J."/>
            <person name="Henrissat B."/>
            <person name="Kuo A."/>
            <person name="Liang C."/>
            <person name="Lipzen A."/>
            <person name="Lutzoni F."/>
            <person name="Magnuson J."/>
            <person name="Mondo S."/>
            <person name="Nolan M."/>
            <person name="Ohm R."/>
            <person name="Pangilinan J."/>
            <person name="Park H.-J."/>
            <person name="Ramirez L."/>
            <person name="Alfaro M."/>
            <person name="Sun H."/>
            <person name="Tritt A."/>
            <person name="Yoshinaga Y."/>
            <person name="Zwiers L.-H."/>
            <person name="Turgeon B."/>
            <person name="Goodwin S."/>
            <person name="Spatafora J."/>
            <person name="Crous P."/>
            <person name="Grigoriev I."/>
        </authorList>
    </citation>
    <scope>NUCLEOTIDE SEQUENCE</scope>
    <source>
        <strain evidence="2">CBS 119925</strain>
    </source>
</reference>